<protein>
    <submittedName>
        <fullName evidence="1">Uncharacterized protein</fullName>
    </submittedName>
</protein>
<reference evidence="1" key="1">
    <citation type="submission" date="2021-01" db="EMBL/GenBank/DDBJ databases">
        <authorList>
            <person name="Kaushik A."/>
        </authorList>
    </citation>
    <scope>NUCLEOTIDE SEQUENCE</scope>
    <source>
        <strain evidence="1">AG2-2IIIB</strain>
    </source>
</reference>
<evidence type="ECO:0000313" key="2">
    <source>
        <dbReference type="Proteomes" id="UP000663843"/>
    </source>
</evidence>
<organism evidence="1 2">
    <name type="scientific">Rhizoctonia solani</name>
    <dbReference type="NCBI Taxonomy" id="456999"/>
    <lineage>
        <taxon>Eukaryota</taxon>
        <taxon>Fungi</taxon>
        <taxon>Dikarya</taxon>
        <taxon>Basidiomycota</taxon>
        <taxon>Agaricomycotina</taxon>
        <taxon>Agaricomycetes</taxon>
        <taxon>Cantharellales</taxon>
        <taxon>Ceratobasidiaceae</taxon>
        <taxon>Rhizoctonia</taxon>
    </lineage>
</organism>
<proteinExistence type="predicted"/>
<dbReference type="AlphaFoldDB" id="A0A8H3DJW7"/>
<dbReference type="EMBL" id="CAJMWT010007878">
    <property type="protein sequence ID" value="CAE6528871.1"/>
    <property type="molecule type" value="Genomic_DNA"/>
</dbReference>
<name>A0A8H3DJW7_9AGAM</name>
<sequence length="195" mass="22289">MKRTRFGLQRTLLICIRSRIPPSSETDTLLEALAPDNAVVRSYRSYQEAAREACRYILTGKIDSGPIDKQTPPAFTLYRYPSKSNQPAWINGKTIGLGFKPTPADDPIDFIRIEYDPKQGFYFHVQALTDDRMGVDYSKVELVAKFPLRAKDANTYFQSLVEPLERRGPNGSNEYAFTAVNIWDVWRSGRRFSLL</sequence>
<dbReference type="Proteomes" id="UP000663843">
    <property type="component" value="Unassembled WGS sequence"/>
</dbReference>
<accession>A0A8H3DJW7</accession>
<comment type="caution">
    <text evidence="1">The sequence shown here is derived from an EMBL/GenBank/DDBJ whole genome shotgun (WGS) entry which is preliminary data.</text>
</comment>
<gene>
    <name evidence="1" type="ORF">RDB_LOCUS176190</name>
</gene>
<evidence type="ECO:0000313" key="1">
    <source>
        <dbReference type="EMBL" id="CAE6528871.1"/>
    </source>
</evidence>